<dbReference type="Pfam" id="PF00633">
    <property type="entry name" value="HHH"/>
    <property type="match status" value="1"/>
</dbReference>
<feature type="binding site" evidence="12">
    <location>
        <position position="197"/>
    </location>
    <ligand>
        <name>[4Fe-4S] cluster</name>
        <dbReference type="ChEBI" id="CHEBI:49883"/>
    </ligand>
</feature>
<keyword evidence="5 12" id="KW-0378">Hydrolase</keyword>
<evidence type="ECO:0000259" key="13">
    <source>
        <dbReference type="SMART" id="SM00478"/>
    </source>
</evidence>
<comment type="similarity">
    <text evidence="1 12">Belongs to the Nth/MutY family.</text>
</comment>
<evidence type="ECO:0000256" key="11">
    <source>
        <dbReference type="ARBA" id="ARBA00023295"/>
    </source>
</evidence>
<dbReference type="FunFam" id="1.10.1670.10:FF:000001">
    <property type="entry name" value="Endonuclease III"/>
    <property type="match status" value="1"/>
</dbReference>
<dbReference type="FunFam" id="1.10.340.30:FF:000001">
    <property type="entry name" value="Endonuclease III"/>
    <property type="match status" value="1"/>
</dbReference>
<dbReference type="SUPFAM" id="SSF48150">
    <property type="entry name" value="DNA-glycosylase"/>
    <property type="match status" value="1"/>
</dbReference>
<keyword evidence="4 12" id="KW-0227">DNA damage</keyword>
<dbReference type="Gene3D" id="1.10.340.30">
    <property type="entry name" value="Hypothetical protein, domain 2"/>
    <property type="match status" value="1"/>
</dbReference>
<dbReference type="InterPro" id="IPR003265">
    <property type="entry name" value="HhH-GPD_domain"/>
</dbReference>
<evidence type="ECO:0000256" key="1">
    <source>
        <dbReference type="ARBA" id="ARBA00008343"/>
    </source>
</evidence>
<evidence type="ECO:0000256" key="12">
    <source>
        <dbReference type="HAMAP-Rule" id="MF_00942"/>
    </source>
</evidence>
<dbReference type="PANTHER" id="PTHR10359">
    <property type="entry name" value="A/G-SPECIFIC ADENINE GLYCOSYLASE/ENDONUCLEASE III"/>
    <property type="match status" value="1"/>
</dbReference>
<feature type="binding site" evidence="12">
    <location>
        <position position="206"/>
    </location>
    <ligand>
        <name>[4Fe-4S] cluster</name>
        <dbReference type="ChEBI" id="CHEBI:49883"/>
    </ligand>
</feature>
<dbReference type="Pfam" id="PF10576">
    <property type="entry name" value="EndIII_4Fe-2S"/>
    <property type="match status" value="1"/>
</dbReference>
<dbReference type="GO" id="GO:0006285">
    <property type="term" value="P:base-excision repair, AP site formation"/>
    <property type="evidence" value="ECO:0007669"/>
    <property type="project" value="TreeGrafter"/>
</dbReference>
<accession>A0A1I1JV71</accession>
<dbReference type="EMBL" id="FOLE01000006">
    <property type="protein sequence ID" value="SFC52416.1"/>
    <property type="molecule type" value="Genomic_DNA"/>
</dbReference>
<reference evidence="14 15" key="1">
    <citation type="submission" date="2016-10" db="EMBL/GenBank/DDBJ databases">
        <authorList>
            <person name="de Groot N.N."/>
        </authorList>
    </citation>
    <scope>NUCLEOTIDE SEQUENCE [LARGE SCALE GENOMIC DNA]</scope>
    <source>
        <strain evidence="14 15">DSM 6793</strain>
    </source>
</reference>
<evidence type="ECO:0000256" key="6">
    <source>
        <dbReference type="ARBA" id="ARBA00023004"/>
    </source>
</evidence>
<dbReference type="InterPro" id="IPR003651">
    <property type="entry name" value="Endonuclease3_FeS-loop_motif"/>
</dbReference>
<dbReference type="Pfam" id="PF00730">
    <property type="entry name" value="HhH-GPD"/>
    <property type="match status" value="1"/>
</dbReference>
<dbReference type="GO" id="GO:0046872">
    <property type="term" value="F:metal ion binding"/>
    <property type="evidence" value="ECO:0007669"/>
    <property type="project" value="UniProtKB-KW"/>
</dbReference>
<dbReference type="InterPro" id="IPR005759">
    <property type="entry name" value="Nth"/>
</dbReference>
<keyword evidence="10 12" id="KW-0456">Lyase</keyword>
<name>A0A1I1JV71_9BACT</name>
<protein>
    <recommendedName>
        <fullName evidence="12">Endonuclease III</fullName>
        <ecNumber evidence="12">4.2.99.18</ecNumber>
    </recommendedName>
    <alternativeName>
        <fullName evidence="12">DNA-(apurinic or apyrimidinic site) lyase</fullName>
    </alternativeName>
</protein>
<evidence type="ECO:0000256" key="3">
    <source>
        <dbReference type="ARBA" id="ARBA00022723"/>
    </source>
</evidence>
<dbReference type="InterPro" id="IPR023170">
    <property type="entry name" value="HhH_base_excis_C"/>
</dbReference>
<evidence type="ECO:0000256" key="4">
    <source>
        <dbReference type="ARBA" id="ARBA00022763"/>
    </source>
</evidence>
<dbReference type="PIRSF" id="PIRSF001435">
    <property type="entry name" value="Nth"/>
    <property type="match status" value="1"/>
</dbReference>
<dbReference type="STRING" id="927664.SAMN05421780_106118"/>
<dbReference type="AlphaFoldDB" id="A0A1I1JV71"/>
<dbReference type="InterPro" id="IPR000445">
    <property type="entry name" value="HhH_motif"/>
</dbReference>
<keyword evidence="6 12" id="KW-0408">Iron</keyword>
<dbReference type="GO" id="GO:0140078">
    <property type="term" value="F:class I DNA-(apurinic or apyrimidinic site) endonuclease activity"/>
    <property type="evidence" value="ECO:0007669"/>
    <property type="project" value="UniProtKB-EC"/>
</dbReference>
<dbReference type="HAMAP" id="MF_00942">
    <property type="entry name" value="Nth"/>
    <property type="match status" value="1"/>
</dbReference>
<dbReference type="PROSITE" id="PS01155">
    <property type="entry name" value="ENDONUCLEASE_III_2"/>
    <property type="match status" value="1"/>
</dbReference>
<evidence type="ECO:0000256" key="9">
    <source>
        <dbReference type="ARBA" id="ARBA00023204"/>
    </source>
</evidence>
<comment type="function">
    <text evidence="12">DNA repair enzyme that has both DNA N-glycosylase activity and AP-lyase activity. The DNA N-glycosylase activity releases various damaged pyrimidines from DNA by cleaving the N-glycosidic bond, leaving an AP (apurinic/apyrimidinic) site. The AP-lyase activity cleaves the phosphodiester bond 3' to the AP site by a beta-elimination, leaving a 3'-terminal unsaturated sugar and a product with a terminal 5'-phosphate.</text>
</comment>
<evidence type="ECO:0000313" key="14">
    <source>
        <dbReference type="EMBL" id="SFC52416.1"/>
    </source>
</evidence>
<evidence type="ECO:0000256" key="2">
    <source>
        <dbReference type="ARBA" id="ARBA00022485"/>
    </source>
</evidence>
<evidence type="ECO:0000256" key="7">
    <source>
        <dbReference type="ARBA" id="ARBA00023014"/>
    </source>
</evidence>
<keyword evidence="9 12" id="KW-0234">DNA repair</keyword>
<feature type="binding site" evidence="12">
    <location>
        <position position="190"/>
    </location>
    <ligand>
        <name>[4Fe-4S] cluster</name>
        <dbReference type="ChEBI" id="CHEBI:49883"/>
    </ligand>
</feature>
<keyword evidence="15" id="KW-1185">Reference proteome</keyword>
<evidence type="ECO:0000256" key="8">
    <source>
        <dbReference type="ARBA" id="ARBA00023125"/>
    </source>
</evidence>
<dbReference type="InterPro" id="IPR004035">
    <property type="entry name" value="Endouclease-III_FeS-bd_BS"/>
</dbReference>
<dbReference type="PANTHER" id="PTHR10359:SF18">
    <property type="entry name" value="ENDONUCLEASE III"/>
    <property type="match status" value="1"/>
</dbReference>
<feature type="domain" description="HhH-GPD" evidence="13">
    <location>
        <begin position="39"/>
        <end position="188"/>
    </location>
</feature>
<feature type="binding site" evidence="12">
    <location>
        <position position="200"/>
    </location>
    <ligand>
        <name>[4Fe-4S] cluster</name>
        <dbReference type="ChEBI" id="CHEBI:49883"/>
    </ligand>
</feature>
<keyword evidence="7 12" id="KW-0411">Iron-sulfur</keyword>
<dbReference type="GO" id="GO:0051539">
    <property type="term" value="F:4 iron, 4 sulfur cluster binding"/>
    <property type="evidence" value="ECO:0007669"/>
    <property type="project" value="UniProtKB-UniRule"/>
</dbReference>
<dbReference type="InterPro" id="IPR011257">
    <property type="entry name" value="DNA_glycosylase"/>
</dbReference>
<dbReference type="Gene3D" id="1.10.1670.10">
    <property type="entry name" value="Helix-hairpin-Helix base-excision DNA repair enzymes (C-terminal)"/>
    <property type="match status" value="1"/>
</dbReference>
<evidence type="ECO:0000256" key="10">
    <source>
        <dbReference type="ARBA" id="ARBA00023239"/>
    </source>
</evidence>
<dbReference type="OrthoDB" id="9800977at2"/>
<dbReference type="EC" id="4.2.99.18" evidence="12"/>
<dbReference type="PROSITE" id="PS00764">
    <property type="entry name" value="ENDONUCLEASE_III_1"/>
    <property type="match status" value="1"/>
</dbReference>
<gene>
    <name evidence="12" type="primary">nth</name>
    <name evidence="14" type="ORF">SAMN05421780_106118</name>
</gene>
<dbReference type="RefSeq" id="WP_091512464.1">
    <property type="nucleotide sequence ID" value="NZ_FOLE01000006.1"/>
</dbReference>
<dbReference type="GO" id="GO:0019104">
    <property type="term" value="F:DNA N-glycosylase activity"/>
    <property type="evidence" value="ECO:0007669"/>
    <property type="project" value="UniProtKB-UniRule"/>
</dbReference>
<dbReference type="GO" id="GO:0003677">
    <property type="term" value="F:DNA binding"/>
    <property type="evidence" value="ECO:0007669"/>
    <property type="project" value="UniProtKB-UniRule"/>
</dbReference>
<keyword evidence="3 12" id="KW-0479">Metal-binding</keyword>
<evidence type="ECO:0000256" key="5">
    <source>
        <dbReference type="ARBA" id="ARBA00022801"/>
    </source>
</evidence>
<evidence type="ECO:0000313" key="15">
    <source>
        <dbReference type="Proteomes" id="UP000199514"/>
    </source>
</evidence>
<sequence>MKRSERYEKLIAYFSVHQPQAETELHYENPYQLLVAVILSAQCTDKRVNLTTPAIFERFPTAQDLAASNYDELFPYIKSISYPNNKTKHLLGMAKMLVEDFGGQVPDTLEALQKLPGVGRKTANVIVSVVFGQAAMAVDTHVFRVSHRLGLVTQTADTPLEVEKQLVKHLPEQYVAVGHHWLILHGRYICLARKPKCEVCPLTSFCHFYEQQQKKTQA</sequence>
<dbReference type="SMART" id="SM00525">
    <property type="entry name" value="FES"/>
    <property type="match status" value="1"/>
</dbReference>
<dbReference type="InterPro" id="IPR004036">
    <property type="entry name" value="Endonuclease-III-like_CS2"/>
</dbReference>
<keyword evidence="8 12" id="KW-0238">DNA-binding</keyword>
<comment type="cofactor">
    <cofactor evidence="12">
        <name>[4Fe-4S] cluster</name>
        <dbReference type="ChEBI" id="CHEBI:49883"/>
    </cofactor>
    <text evidence="12">Binds 1 [4Fe-4S] cluster.</text>
</comment>
<comment type="catalytic activity">
    <reaction evidence="12">
        <text>2'-deoxyribonucleotide-(2'-deoxyribose 5'-phosphate)-2'-deoxyribonucleotide-DNA = a 3'-end 2'-deoxyribonucleotide-(2,3-dehydro-2,3-deoxyribose 5'-phosphate)-DNA + a 5'-end 5'-phospho-2'-deoxyribonucleoside-DNA + H(+)</text>
        <dbReference type="Rhea" id="RHEA:66592"/>
        <dbReference type="Rhea" id="RHEA-COMP:13180"/>
        <dbReference type="Rhea" id="RHEA-COMP:16897"/>
        <dbReference type="Rhea" id="RHEA-COMP:17067"/>
        <dbReference type="ChEBI" id="CHEBI:15378"/>
        <dbReference type="ChEBI" id="CHEBI:136412"/>
        <dbReference type="ChEBI" id="CHEBI:157695"/>
        <dbReference type="ChEBI" id="CHEBI:167181"/>
        <dbReference type="EC" id="4.2.99.18"/>
    </reaction>
</comment>
<dbReference type="Proteomes" id="UP000199514">
    <property type="component" value="Unassembled WGS sequence"/>
</dbReference>
<organism evidence="14 15">
    <name type="scientific">Flexibacter flexilis DSM 6793</name>
    <dbReference type="NCBI Taxonomy" id="927664"/>
    <lineage>
        <taxon>Bacteria</taxon>
        <taxon>Pseudomonadati</taxon>
        <taxon>Bacteroidota</taxon>
        <taxon>Cytophagia</taxon>
        <taxon>Cytophagales</taxon>
        <taxon>Flexibacteraceae</taxon>
        <taxon>Flexibacter</taxon>
    </lineage>
</organism>
<dbReference type="NCBIfam" id="TIGR01083">
    <property type="entry name" value="nth"/>
    <property type="match status" value="1"/>
</dbReference>
<proteinExistence type="inferred from homology"/>
<keyword evidence="2 12" id="KW-0004">4Fe-4S</keyword>
<keyword evidence="14" id="KW-0255">Endonuclease</keyword>
<keyword evidence="14" id="KW-0540">Nuclease</keyword>
<dbReference type="CDD" id="cd00056">
    <property type="entry name" value="ENDO3c"/>
    <property type="match status" value="1"/>
</dbReference>
<keyword evidence="11 12" id="KW-0326">Glycosidase</keyword>
<dbReference type="SMART" id="SM00478">
    <property type="entry name" value="ENDO3c"/>
    <property type="match status" value="1"/>
</dbReference>